<evidence type="ECO:0000256" key="7">
    <source>
        <dbReference type="ARBA" id="ARBA00022821"/>
    </source>
</evidence>
<dbReference type="Gene3D" id="1.20.5.4130">
    <property type="match status" value="1"/>
</dbReference>
<comment type="caution">
    <text evidence="11">The sequence shown here is derived from an EMBL/GenBank/DDBJ whole genome shotgun (WGS) entry which is preliminary data.</text>
</comment>
<evidence type="ECO:0000313" key="12">
    <source>
        <dbReference type="Proteomes" id="UP000215914"/>
    </source>
</evidence>
<dbReference type="InterPro" id="IPR036388">
    <property type="entry name" value="WH-like_DNA-bd_sf"/>
</dbReference>
<dbReference type="Proteomes" id="UP000215914">
    <property type="component" value="Unassembled WGS sequence"/>
</dbReference>
<feature type="domain" description="NB-ARC" evidence="9">
    <location>
        <begin position="181"/>
        <end position="344"/>
    </location>
</feature>
<dbReference type="OrthoDB" id="1716898at2759"/>
<dbReference type="SUPFAM" id="SSF52540">
    <property type="entry name" value="P-loop containing nucleoside triphosphate hydrolases"/>
    <property type="match status" value="1"/>
</dbReference>
<keyword evidence="12" id="KW-1185">Reference proteome</keyword>
<dbReference type="PANTHER" id="PTHR23155">
    <property type="entry name" value="DISEASE RESISTANCE PROTEIN RP"/>
    <property type="match status" value="1"/>
</dbReference>
<dbReference type="EMBL" id="MNCJ02000325">
    <property type="protein sequence ID" value="KAF5784764.1"/>
    <property type="molecule type" value="Genomic_DNA"/>
</dbReference>
<dbReference type="Pfam" id="PF00931">
    <property type="entry name" value="NB-ARC"/>
    <property type="match status" value="1"/>
</dbReference>
<dbReference type="Gramene" id="mRNA:HanXRQr2_Chr10g0420731">
    <property type="protein sequence ID" value="CDS:HanXRQr2_Chr10g0420731.1"/>
    <property type="gene ID" value="HanXRQr2_Chr10g0420731"/>
</dbReference>
<dbReference type="FunFam" id="1.10.10.10:FF:000322">
    <property type="entry name" value="Probable disease resistance protein At1g63360"/>
    <property type="match status" value="1"/>
</dbReference>
<evidence type="ECO:0000256" key="1">
    <source>
        <dbReference type="ARBA" id="ARBA00004496"/>
    </source>
</evidence>
<dbReference type="InterPro" id="IPR058922">
    <property type="entry name" value="WHD_DRP"/>
</dbReference>
<keyword evidence="4" id="KW-0433">Leucine-rich repeat</keyword>
<accession>A0A9K3HU42</accession>
<comment type="similarity">
    <text evidence="2">Belongs to the disease resistance NB-LRR family.</text>
</comment>
<evidence type="ECO:0000259" key="9">
    <source>
        <dbReference type="Pfam" id="PF00931"/>
    </source>
</evidence>
<evidence type="ECO:0000256" key="2">
    <source>
        <dbReference type="ARBA" id="ARBA00008894"/>
    </source>
</evidence>
<dbReference type="PANTHER" id="PTHR23155:SF1152">
    <property type="entry name" value="AAA+ ATPASE DOMAIN-CONTAINING PROTEIN"/>
    <property type="match status" value="1"/>
</dbReference>
<dbReference type="Pfam" id="PF23559">
    <property type="entry name" value="WHD_DRP"/>
    <property type="match status" value="1"/>
</dbReference>
<dbReference type="GO" id="GO:0051607">
    <property type="term" value="P:defense response to virus"/>
    <property type="evidence" value="ECO:0007669"/>
    <property type="project" value="UniProtKB-ARBA"/>
</dbReference>
<dbReference type="Gene3D" id="1.10.10.10">
    <property type="entry name" value="Winged helix-like DNA-binding domain superfamily/Winged helix DNA-binding domain"/>
    <property type="match status" value="1"/>
</dbReference>
<reference evidence="11" key="1">
    <citation type="journal article" date="2017" name="Nature">
        <title>The sunflower genome provides insights into oil metabolism, flowering and Asterid evolution.</title>
        <authorList>
            <person name="Badouin H."/>
            <person name="Gouzy J."/>
            <person name="Grassa C.J."/>
            <person name="Murat F."/>
            <person name="Staton S.E."/>
            <person name="Cottret L."/>
            <person name="Lelandais-Briere C."/>
            <person name="Owens G.L."/>
            <person name="Carrere S."/>
            <person name="Mayjonade B."/>
            <person name="Legrand L."/>
            <person name="Gill N."/>
            <person name="Kane N.C."/>
            <person name="Bowers J.E."/>
            <person name="Hubner S."/>
            <person name="Bellec A."/>
            <person name="Berard A."/>
            <person name="Berges H."/>
            <person name="Blanchet N."/>
            <person name="Boniface M.C."/>
            <person name="Brunel D."/>
            <person name="Catrice O."/>
            <person name="Chaidir N."/>
            <person name="Claudel C."/>
            <person name="Donnadieu C."/>
            <person name="Faraut T."/>
            <person name="Fievet G."/>
            <person name="Helmstetter N."/>
            <person name="King M."/>
            <person name="Knapp S.J."/>
            <person name="Lai Z."/>
            <person name="Le Paslier M.C."/>
            <person name="Lippi Y."/>
            <person name="Lorenzon L."/>
            <person name="Mandel J.R."/>
            <person name="Marage G."/>
            <person name="Marchand G."/>
            <person name="Marquand E."/>
            <person name="Bret-Mestries E."/>
            <person name="Morien E."/>
            <person name="Nambeesan S."/>
            <person name="Nguyen T."/>
            <person name="Pegot-Espagnet P."/>
            <person name="Pouilly N."/>
            <person name="Raftis F."/>
            <person name="Sallet E."/>
            <person name="Schiex T."/>
            <person name="Thomas J."/>
            <person name="Vandecasteele C."/>
            <person name="Vares D."/>
            <person name="Vear F."/>
            <person name="Vautrin S."/>
            <person name="Crespi M."/>
            <person name="Mangin B."/>
            <person name="Burke J.M."/>
            <person name="Salse J."/>
            <person name="Munos S."/>
            <person name="Vincourt P."/>
            <person name="Rieseberg L.H."/>
            <person name="Langlade N.B."/>
        </authorList>
    </citation>
    <scope>NUCLEOTIDE SEQUENCE</scope>
    <source>
        <tissue evidence="11">Leaves</tissue>
    </source>
</reference>
<dbReference type="Gene3D" id="3.40.50.300">
    <property type="entry name" value="P-loop containing nucleotide triphosphate hydrolases"/>
    <property type="match status" value="1"/>
</dbReference>
<evidence type="ECO:0000256" key="5">
    <source>
        <dbReference type="ARBA" id="ARBA00022737"/>
    </source>
</evidence>
<gene>
    <name evidence="11" type="ORF">HanXRQr2_Chr10g0420731</name>
</gene>
<organism evidence="11 12">
    <name type="scientific">Helianthus annuus</name>
    <name type="common">Common sunflower</name>
    <dbReference type="NCBI Taxonomy" id="4232"/>
    <lineage>
        <taxon>Eukaryota</taxon>
        <taxon>Viridiplantae</taxon>
        <taxon>Streptophyta</taxon>
        <taxon>Embryophyta</taxon>
        <taxon>Tracheophyta</taxon>
        <taxon>Spermatophyta</taxon>
        <taxon>Magnoliopsida</taxon>
        <taxon>eudicotyledons</taxon>
        <taxon>Gunneridae</taxon>
        <taxon>Pentapetalae</taxon>
        <taxon>asterids</taxon>
        <taxon>campanulids</taxon>
        <taxon>Asterales</taxon>
        <taxon>Asteraceae</taxon>
        <taxon>Asteroideae</taxon>
        <taxon>Heliantheae alliance</taxon>
        <taxon>Heliantheae</taxon>
        <taxon>Helianthus</taxon>
    </lineage>
</organism>
<name>A0A9K3HU42_HELAN</name>
<keyword evidence="6" id="KW-0547">Nucleotide-binding</keyword>
<evidence type="ECO:0000259" key="10">
    <source>
        <dbReference type="Pfam" id="PF23559"/>
    </source>
</evidence>
<evidence type="ECO:0000256" key="8">
    <source>
        <dbReference type="ARBA" id="ARBA00022840"/>
    </source>
</evidence>
<dbReference type="FunFam" id="3.40.50.300:FF:001091">
    <property type="entry name" value="Probable disease resistance protein At1g61300"/>
    <property type="match status" value="1"/>
</dbReference>
<reference evidence="11" key="2">
    <citation type="submission" date="2020-06" db="EMBL/GenBank/DDBJ databases">
        <title>Helianthus annuus Genome sequencing and assembly Release 2.</title>
        <authorList>
            <person name="Gouzy J."/>
            <person name="Langlade N."/>
            <person name="Munos S."/>
        </authorList>
    </citation>
    <scope>NUCLEOTIDE SEQUENCE</scope>
    <source>
        <tissue evidence="11">Leaves</tissue>
    </source>
</reference>
<dbReference type="GO" id="GO:0043531">
    <property type="term" value="F:ADP binding"/>
    <property type="evidence" value="ECO:0007669"/>
    <property type="project" value="InterPro"/>
</dbReference>
<keyword evidence="3" id="KW-0963">Cytoplasm</keyword>
<dbReference type="InterPro" id="IPR027417">
    <property type="entry name" value="P-loop_NTPase"/>
</dbReference>
<feature type="domain" description="Disease resistance protein winged helix" evidence="10">
    <location>
        <begin position="428"/>
        <end position="498"/>
    </location>
</feature>
<keyword evidence="8" id="KW-0067">ATP-binding</keyword>
<evidence type="ECO:0000313" key="11">
    <source>
        <dbReference type="EMBL" id="KAF5784764.1"/>
    </source>
</evidence>
<keyword evidence="5" id="KW-0677">Repeat</keyword>
<evidence type="ECO:0000256" key="3">
    <source>
        <dbReference type="ARBA" id="ARBA00022490"/>
    </source>
</evidence>
<sequence>MANIDLEMFMEKLRRLLYENDNDTWIRNINPYIEAKKPEIQLLYEELAYLIGSSCFKEQLHDLGNWKTRLIQAAQEAEDMVDMFVSSAIIKTNYRGLYQASMSTHRSLGFRKKKLLDCSLKDLKGVMDHLKSIREEITSNKNLVKQDMMMDTGFEATGTTVNLSATEHEEYIVGFDDDVLLIIDRLTGYRKKLDIISIVGMGGLGKTTLATKIFGDSLVEYYFDMRGWITVSQEYSKRDLLVQLLVSIGRSVHETASESKLYEMVYQSLKGRRYLIVIDDVWSCKAWDDVRLCFPDDNIGSRVLVTTRLAEVAGHASRGGFTHNLGLLTEEQSWELLCRKTFRGHECPESLTETGKHIATKCGGLPLALVVIAGLLEKGERRKDLWEKIAERVGSYVINDPKGCLDTLALSYDHLPLHLKKCFLYVGIFPEDYIIQVQTLIRLWMAEGFIKEAGQRSLEEEGEYHLMDLIDRNLLIVADKRSNGGIKSCRLHDLLRELCLKKADEETFFQKVSREQRRLLFTSNRNLDSDSVSSIVKQRRLSAAPDVLCNIYLHGFTTYTRSVLCFDYGGFSEYRTTNWVPSFLLLRVLDLLNIPLVDSSDIRMLVHLRYLAVWSRKESLSLKFDLRSLQTFIAKGKFQWPILSFGNMVMAHIVIW</sequence>
<evidence type="ECO:0000256" key="4">
    <source>
        <dbReference type="ARBA" id="ARBA00022614"/>
    </source>
</evidence>
<dbReference type="AlphaFoldDB" id="A0A9K3HU42"/>
<dbReference type="Gene3D" id="1.10.8.430">
    <property type="entry name" value="Helical domain of apoptotic protease-activating factors"/>
    <property type="match status" value="1"/>
</dbReference>
<protein>
    <submittedName>
        <fullName evidence="11">P-loop containing nucleoside triphosphate hydrolase</fullName>
    </submittedName>
</protein>
<dbReference type="InterPro" id="IPR002182">
    <property type="entry name" value="NB-ARC"/>
</dbReference>
<dbReference type="InterPro" id="IPR044974">
    <property type="entry name" value="Disease_R_plants"/>
</dbReference>
<comment type="subcellular location">
    <subcellularLocation>
        <location evidence="1">Cytoplasm</location>
    </subcellularLocation>
</comment>
<dbReference type="GO" id="GO:0005524">
    <property type="term" value="F:ATP binding"/>
    <property type="evidence" value="ECO:0007669"/>
    <property type="project" value="UniProtKB-KW"/>
</dbReference>
<dbReference type="PRINTS" id="PR00364">
    <property type="entry name" value="DISEASERSIST"/>
</dbReference>
<dbReference type="GO" id="GO:0016787">
    <property type="term" value="F:hydrolase activity"/>
    <property type="evidence" value="ECO:0007669"/>
    <property type="project" value="UniProtKB-KW"/>
</dbReference>
<evidence type="ECO:0000256" key="6">
    <source>
        <dbReference type="ARBA" id="ARBA00022741"/>
    </source>
</evidence>
<dbReference type="InterPro" id="IPR042197">
    <property type="entry name" value="Apaf_helical"/>
</dbReference>
<keyword evidence="7" id="KW-0611">Plant defense</keyword>
<keyword evidence="11" id="KW-0378">Hydrolase</keyword>
<proteinExistence type="inferred from homology"/>